<dbReference type="AlphaFoldDB" id="A0A6M0IE17"/>
<dbReference type="Proteomes" id="UP000477386">
    <property type="component" value="Unassembled WGS sequence"/>
</dbReference>
<reference evidence="3 4" key="1">
    <citation type="submission" date="2020-02" db="EMBL/GenBank/DDBJ databases">
        <title>Draft genome sequence of two Spirosoma agri KCTC 52727 and Spirosoma terrae KCTC 52035.</title>
        <authorList>
            <person name="Rojas J."/>
            <person name="Ambika Manirajan B."/>
            <person name="Ratering S."/>
            <person name="Suarez C."/>
            <person name="Schnell S."/>
        </authorList>
    </citation>
    <scope>NUCLEOTIDE SEQUENCE [LARGE SCALE GENOMIC DNA]</scope>
    <source>
        <strain evidence="3 4">KCTC 52727</strain>
    </source>
</reference>
<dbReference type="RefSeq" id="WP_164035255.1">
    <property type="nucleotide sequence ID" value="NZ_JAAGNZ010000001.1"/>
</dbReference>
<gene>
    <name evidence="3" type="ORF">GK091_03650</name>
</gene>
<feature type="region of interest" description="Disordered" evidence="1">
    <location>
        <begin position="23"/>
        <end position="114"/>
    </location>
</feature>
<comment type="caution">
    <text evidence="3">The sequence shown here is derived from an EMBL/GenBank/DDBJ whole genome shotgun (WGS) entry which is preliminary data.</text>
</comment>
<feature type="chain" id="PRO_5026988195" evidence="2">
    <location>
        <begin position="23"/>
        <end position="114"/>
    </location>
</feature>
<dbReference type="EMBL" id="JAAGNZ010000001">
    <property type="protein sequence ID" value="NEU65962.1"/>
    <property type="molecule type" value="Genomic_DNA"/>
</dbReference>
<name>A0A6M0IE17_9BACT</name>
<feature type="compositionally biased region" description="Polar residues" evidence="1">
    <location>
        <begin position="95"/>
        <end position="106"/>
    </location>
</feature>
<protein>
    <submittedName>
        <fullName evidence="3">Uncharacterized protein</fullName>
    </submittedName>
</protein>
<evidence type="ECO:0000256" key="1">
    <source>
        <dbReference type="SAM" id="MobiDB-lite"/>
    </source>
</evidence>
<organism evidence="3 4">
    <name type="scientific">Spirosoma agri</name>
    <dbReference type="NCBI Taxonomy" id="1987381"/>
    <lineage>
        <taxon>Bacteria</taxon>
        <taxon>Pseudomonadati</taxon>
        <taxon>Bacteroidota</taxon>
        <taxon>Cytophagia</taxon>
        <taxon>Cytophagales</taxon>
        <taxon>Cytophagaceae</taxon>
        <taxon>Spirosoma</taxon>
    </lineage>
</organism>
<keyword evidence="4" id="KW-1185">Reference proteome</keyword>
<keyword evidence="2" id="KW-0732">Signal</keyword>
<accession>A0A6M0IE17</accession>
<evidence type="ECO:0000256" key="2">
    <source>
        <dbReference type="SAM" id="SignalP"/>
    </source>
</evidence>
<evidence type="ECO:0000313" key="3">
    <source>
        <dbReference type="EMBL" id="NEU65962.1"/>
    </source>
</evidence>
<evidence type="ECO:0000313" key="4">
    <source>
        <dbReference type="Proteomes" id="UP000477386"/>
    </source>
</evidence>
<feature type="compositionally biased region" description="Polar residues" evidence="1">
    <location>
        <begin position="34"/>
        <end position="51"/>
    </location>
</feature>
<sequence length="114" mass="11836">MKTRMLSAVALVMLMTHFSVQAQTTPRAAATGKPANSQMNGRSPKNSNAMSRATVDGSDGSATNDGASGQSGRPAPLPVVATDKKTIKSSRNMKNKSVNMNRTSASPGKKSADQ</sequence>
<proteinExistence type="predicted"/>
<feature type="signal peptide" evidence="2">
    <location>
        <begin position="1"/>
        <end position="22"/>
    </location>
</feature>
<feature type="compositionally biased region" description="Polar residues" evidence="1">
    <location>
        <begin position="60"/>
        <end position="71"/>
    </location>
</feature>